<proteinExistence type="predicted"/>
<evidence type="ECO:0000313" key="1">
    <source>
        <dbReference type="EMBL" id="XAM41665.1"/>
    </source>
</evidence>
<dbReference type="Proteomes" id="UP001477947">
    <property type="component" value="Chromosome"/>
</dbReference>
<protein>
    <submittedName>
        <fullName evidence="1">Uncharacterized protein</fullName>
    </submittedName>
</protein>
<sequence length="31" mass="3641">MDKIIRCSKKEIGMSLDEYKRIVNKLEGMVL</sequence>
<reference evidence="1 2" key="1">
    <citation type="submission" date="2024-04" db="EMBL/GenBank/DDBJ databases">
        <title>Isolation and characterization of novel acetogenic strains of the genera Terrisporobacter and Acetoanaerobium.</title>
        <authorList>
            <person name="Boeer T."/>
            <person name="Schueler M.A."/>
            <person name="Lueschen A."/>
            <person name="Eysell L."/>
            <person name="Droege J."/>
            <person name="Heinemann M."/>
            <person name="Engelhardt L."/>
            <person name="Basen M."/>
            <person name="Daniel R."/>
        </authorList>
    </citation>
    <scope>NUCLEOTIDE SEQUENCE [LARGE SCALE GENOMIC DNA]</scope>
    <source>
        <strain evidence="1 2">ELB</strain>
    </source>
</reference>
<gene>
    <name evidence="1" type="ORF">TPELB_19780</name>
</gene>
<evidence type="ECO:0000313" key="2">
    <source>
        <dbReference type="Proteomes" id="UP001477947"/>
    </source>
</evidence>
<keyword evidence="2" id="KW-1185">Reference proteome</keyword>
<accession>A0ABZ3FGF3</accession>
<name>A0ABZ3FGF3_9FIRM</name>
<organism evidence="1 2">
    <name type="scientific">Terrisporobacter petrolearius</name>
    <dbReference type="NCBI Taxonomy" id="1460447"/>
    <lineage>
        <taxon>Bacteria</taxon>
        <taxon>Bacillati</taxon>
        <taxon>Bacillota</taxon>
        <taxon>Clostridia</taxon>
        <taxon>Peptostreptococcales</taxon>
        <taxon>Peptostreptococcaceae</taxon>
        <taxon>Terrisporobacter</taxon>
    </lineage>
</organism>
<dbReference type="EMBL" id="CP154622">
    <property type="protein sequence ID" value="XAM41665.1"/>
    <property type="molecule type" value="Genomic_DNA"/>
</dbReference>